<sequence>MSLIDKTLPVLDQLLDHVVLAFEQLHQTLTEEAAVLASSTDADSVASLAAYKKQRVQQLELFNTHLTQILAAENLPHSQAGIQRYFELAAALGLSIDTTKAKWDTLQQLCQTCKTLNEQNGACIALLSRHNQRCLQLIKGNTQQVSTYGAKGQYKTEQQSRRLFSA</sequence>
<dbReference type="GO" id="GO:0044780">
    <property type="term" value="P:bacterial-type flagellum assembly"/>
    <property type="evidence" value="ECO:0007669"/>
    <property type="project" value="InterPro"/>
</dbReference>
<keyword evidence="5" id="KW-1185">Reference proteome</keyword>
<dbReference type="OrthoDB" id="5566793at2"/>
<dbReference type="InterPro" id="IPR036679">
    <property type="entry name" value="FlgN-like_sf"/>
</dbReference>
<dbReference type="RefSeq" id="WP_045777957.1">
    <property type="nucleotide sequence ID" value="NZ_LAJX01000015.1"/>
</dbReference>
<evidence type="ECO:0000313" key="5">
    <source>
        <dbReference type="Proteomes" id="UP000033684"/>
    </source>
</evidence>
<dbReference type="InterPro" id="IPR007809">
    <property type="entry name" value="FlgN-like"/>
</dbReference>
<gene>
    <name evidence="4" type="ORF">VZ94_02040</name>
</gene>
<reference evidence="4 5" key="2">
    <citation type="journal article" date="2016" name="Microb. Ecol.">
        <title>Genome Characteristics of a Novel Type I Methanotroph (Sn10-6) Isolated from a Flooded Indian Rice Field.</title>
        <authorList>
            <person name="Rahalkar M.C."/>
            <person name="Pandit P.S."/>
            <person name="Dhakephalkar P.K."/>
            <person name="Pore S."/>
            <person name="Arora P."/>
            <person name="Kapse N."/>
        </authorList>
    </citation>
    <scope>NUCLEOTIDE SEQUENCE [LARGE SCALE GENOMIC DNA]</scope>
    <source>
        <strain evidence="4 5">Sn10-6</strain>
    </source>
</reference>
<proteinExistence type="inferred from homology"/>
<evidence type="ECO:0008006" key="6">
    <source>
        <dbReference type="Google" id="ProtNLM"/>
    </source>
</evidence>
<keyword evidence="3" id="KW-1005">Bacterial flagellum biogenesis</keyword>
<comment type="caution">
    <text evidence="4">The sequence shown here is derived from an EMBL/GenBank/DDBJ whole genome shotgun (WGS) entry which is preliminary data.</text>
</comment>
<dbReference type="AlphaFoldDB" id="A0A0F3IM53"/>
<dbReference type="Proteomes" id="UP000033684">
    <property type="component" value="Unassembled WGS sequence"/>
</dbReference>
<dbReference type="Gene3D" id="1.20.58.300">
    <property type="entry name" value="FlgN-like"/>
    <property type="match status" value="1"/>
</dbReference>
<protein>
    <recommendedName>
        <fullName evidence="6">Flagellar biosynthesis protein FlgN</fullName>
    </recommendedName>
</protein>
<comment type="function">
    <text evidence="1">Required for the efficient initiation of filament assembly.</text>
</comment>
<dbReference type="SUPFAM" id="SSF140566">
    <property type="entry name" value="FlgN-like"/>
    <property type="match status" value="1"/>
</dbReference>
<organism evidence="4 5">
    <name type="scientific">Methylocucumis oryzae</name>
    <dbReference type="NCBI Taxonomy" id="1632867"/>
    <lineage>
        <taxon>Bacteria</taxon>
        <taxon>Pseudomonadati</taxon>
        <taxon>Pseudomonadota</taxon>
        <taxon>Gammaproteobacteria</taxon>
        <taxon>Methylococcales</taxon>
        <taxon>Methylococcaceae</taxon>
        <taxon>Methylocucumis</taxon>
    </lineage>
</organism>
<evidence type="ECO:0000256" key="1">
    <source>
        <dbReference type="ARBA" id="ARBA00002397"/>
    </source>
</evidence>
<comment type="similarity">
    <text evidence="2">Belongs to the FlgN family.</text>
</comment>
<name>A0A0F3IM53_9GAMM</name>
<evidence type="ECO:0000256" key="3">
    <source>
        <dbReference type="ARBA" id="ARBA00022795"/>
    </source>
</evidence>
<evidence type="ECO:0000313" key="4">
    <source>
        <dbReference type="EMBL" id="KJV07855.1"/>
    </source>
</evidence>
<dbReference type="Pfam" id="PF05130">
    <property type="entry name" value="FlgN"/>
    <property type="match status" value="1"/>
</dbReference>
<evidence type="ECO:0000256" key="2">
    <source>
        <dbReference type="ARBA" id="ARBA00007703"/>
    </source>
</evidence>
<accession>A0A0F3IM53</accession>
<reference evidence="5" key="1">
    <citation type="submission" date="2015-03" db="EMBL/GenBank/DDBJ databases">
        <title>Draft genome sequence of a novel methanotroph (Sn10-6) isolated from flooded ricefield rhizosphere in India.</title>
        <authorList>
            <person name="Pandit P.S."/>
            <person name="Pore S.D."/>
            <person name="Arora P."/>
            <person name="Kapse N.G."/>
            <person name="Dhakephalkar P.K."/>
            <person name="Rahalkar M.C."/>
        </authorList>
    </citation>
    <scope>NUCLEOTIDE SEQUENCE [LARGE SCALE GENOMIC DNA]</scope>
    <source>
        <strain evidence="5">Sn10-6</strain>
    </source>
</reference>
<dbReference type="EMBL" id="LAJX01000015">
    <property type="protein sequence ID" value="KJV07855.1"/>
    <property type="molecule type" value="Genomic_DNA"/>
</dbReference>